<dbReference type="EMBL" id="OD568551">
    <property type="protein sequence ID" value="CAD7447096.1"/>
    <property type="molecule type" value="Genomic_DNA"/>
</dbReference>
<feature type="region of interest" description="Disordered" evidence="1">
    <location>
        <begin position="424"/>
        <end position="466"/>
    </location>
</feature>
<name>A0A7R9I4F3_9NEOP</name>
<feature type="region of interest" description="Disordered" evidence="1">
    <location>
        <begin position="131"/>
        <end position="222"/>
    </location>
</feature>
<gene>
    <name evidence="2" type="ORF">TBIB3V08_LOCUS9413</name>
</gene>
<accession>A0A7R9I4F3</accession>
<protein>
    <submittedName>
        <fullName evidence="2">Uncharacterized protein</fullName>
    </submittedName>
</protein>
<organism evidence="2">
    <name type="scientific">Timema bartmani</name>
    <dbReference type="NCBI Taxonomy" id="61472"/>
    <lineage>
        <taxon>Eukaryota</taxon>
        <taxon>Metazoa</taxon>
        <taxon>Ecdysozoa</taxon>
        <taxon>Arthropoda</taxon>
        <taxon>Hexapoda</taxon>
        <taxon>Insecta</taxon>
        <taxon>Pterygota</taxon>
        <taxon>Neoptera</taxon>
        <taxon>Polyneoptera</taxon>
        <taxon>Phasmatodea</taxon>
        <taxon>Timematodea</taxon>
        <taxon>Timematoidea</taxon>
        <taxon>Timematidae</taxon>
        <taxon>Timema</taxon>
    </lineage>
</organism>
<proteinExistence type="predicted"/>
<feature type="region of interest" description="Disordered" evidence="1">
    <location>
        <begin position="99"/>
        <end position="119"/>
    </location>
</feature>
<evidence type="ECO:0000256" key="1">
    <source>
        <dbReference type="SAM" id="MobiDB-lite"/>
    </source>
</evidence>
<feature type="compositionally biased region" description="Polar residues" evidence="1">
    <location>
        <begin position="424"/>
        <end position="450"/>
    </location>
</feature>
<feature type="compositionally biased region" description="Basic and acidic residues" evidence="1">
    <location>
        <begin position="201"/>
        <end position="222"/>
    </location>
</feature>
<feature type="compositionally biased region" description="Polar residues" evidence="1">
    <location>
        <begin position="177"/>
        <end position="196"/>
    </location>
</feature>
<sequence length="466" mass="52889">MAHLSRMEPLKSRAQIIMPLALSTNVNDEEPGEDGGPSDVMRQIGFGNLLSNQVSNQGKEVQKISNTTILVQDSSSVSTLVKNPILDLPGIEFPRSASVDVTTPEHSSSRTEFDSNPFRPRFDLEEEIVSTGTVNESTVGLPERPAVTKRKKMEEWKRNKHGMSIRKNAGLDKGTTDKSNSVQVTSDGPSTQGDDNQSNEEEYKDHERAKKEARDEKEADKVRADKGECNVYTVDLQNKTVANALLNLAMRTTFLIEQKYLEKGHTQMEADSVHAAIERRLRNREIHHPHDYLTVTREAKCLNHEFFRSYEIPEEQAYSSIRPGNFKNDPIVNNIVRLTYKPEGIFFKLQFSSTLQKLPQRKKLTLLNIVYPGLYSSQFKLSYIKWQHLQELKRVLPQHFHQFYDDLPTMARLTSQSLGRGTLNYVSTQTSPKPSSGNTPESYSGHSQPLSKRPISPLRLLKPIRE</sequence>
<dbReference type="AlphaFoldDB" id="A0A7R9I4F3"/>
<evidence type="ECO:0000313" key="2">
    <source>
        <dbReference type="EMBL" id="CAD7447096.1"/>
    </source>
</evidence>
<reference evidence="2" key="1">
    <citation type="submission" date="2020-11" db="EMBL/GenBank/DDBJ databases">
        <authorList>
            <person name="Tran Van P."/>
        </authorList>
    </citation>
    <scope>NUCLEOTIDE SEQUENCE</scope>
</reference>